<evidence type="ECO:0000256" key="1">
    <source>
        <dbReference type="ARBA" id="ARBA00003747"/>
    </source>
</evidence>
<evidence type="ECO:0000259" key="11">
    <source>
        <dbReference type="PROSITE" id="PS50011"/>
    </source>
</evidence>
<feature type="region of interest" description="Disordered" evidence="10">
    <location>
        <begin position="133"/>
        <end position="165"/>
    </location>
</feature>
<dbReference type="Pfam" id="PF17667">
    <property type="entry name" value="Pkinase_fungal"/>
    <property type="match status" value="1"/>
</dbReference>
<keyword evidence="12" id="KW-0418">Kinase</keyword>
<feature type="domain" description="Protein kinase" evidence="11">
    <location>
        <begin position="423"/>
        <end position="815"/>
    </location>
</feature>
<comment type="function">
    <text evidence="1">Component of the EKC/KEOPS complex that is required for the formation of a threonylcarbamoyl group on adenosine at position 37 (t(6)A37) in tRNAs that read codons beginning with adenine. The complex is probably involved in the transfer of the threonylcarbamoyl moiety of threonylcarbamoyl-AMP (TC-AMP) to the N6 group of A37. BUD32 has ATPase activity in the context of the EKC/KEOPS complex and likely plays a supporting role to the catalytic subunit KAE1. The EKC/KEOPS complex also promotes both telomere uncapping and telomere elongation. The complex is required for efficient recruitment of transcriptional coactivators.</text>
</comment>
<feature type="region of interest" description="Disordered" evidence="10">
    <location>
        <begin position="522"/>
        <end position="554"/>
    </location>
</feature>
<name>A0A179GB56_METCM</name>
<gene>
    <name evidence="12" type="ORF">VFPPC_01890</name>
</gene>
<dbReference type="PROSITE" id="PS00109">
    <property type="entry name" value="PROTEIN_KINASE_TYR"/>
    <property type="match status" value="1"/>
</dbReference>
<dbReference type="GO" id="GO:0005524">
    <property type="term" value="F:ATP binding"/>
    <property type="evidence" value="ECO:0007669"/>
    <property type="project" value="InterPro"/>
</dbReference>
<dbReference type="RefSeq" id="XP_018150452.2">
    <property type="nucleotide sequence ID" value="XM_018281645.2"/>
</dbReference>
<keyword evidence="12" id="KW-0808">Transferase</keyword>
<evidence type="ECO:0000256" key="5">
    <source>
        <dbReference type="ARBA" id="ARBA00019973"/>
    </source>
</evidence>
<dbReference type="InterPro" id="IPR040976">
    <property type="entry name" value="Pkinase_fungal"/>
</dbReference>
<evidence type="ECO:0000256" key="10">
    <source>
        <dbReference type="SAM" id="MobiDB-lite"/>
    </source>
</evidence>
<dbReference type="Proteomes" id="UP000078397">
    <property type="component" value="Unassembled WGS sequence"/>
</dbReference>
<dbReference type="Gene3D" id="1.10.510.10">
    <property type="entry name" value="Transferase(Phosphotransferase) domain 1"/>
    <property type="match status" value="1"/>
</dbReference>
<dbReference type="KEGG" id="pchm:VFPPC_01890"/>
<protein>
    <recommendedName>
        <fullName evidence="5">EKC/KEOPS complex subunit BUD32</fullName>
        <ecNumber evidence="3">2.7.11.1</ecNumber>
    </recommendedName>
    <alternativeName>
        <fullName evidence="6 7">Atypical Serine/threonine protein kinase BUD32</fullName>
    </alternativeName>
    <alternativeName>
        <fullName evidence="4">EKC/KEOPS complex subunit bud32</fullName>
    </alternativeName>
</protein>
<evidence type="ECO:0000256" key="6">
    <source>
        <dbReference type="ARBA" id="ARBA00030980"/>
    </source>
</evidence>
<dbReference type="STRING" id="1380566.A0A179GB56"/>
<comment type="subunit">
    <text evidence="2">Component of the EKC/KEOPS complex composed of at least BUD32, CGI121, GON7, KAE1 and PCC1; the whole complex dimerizes.</text>
</comment>
<evidence type="ECO:0000256" key="2">
    <source>
        <dbReference type="ARBA" id="ARBA00011534"/>
    </source>
</evidence>
<evidence type="ECO:0000256" key="8">
    <source>
        <dbReference type="ARBA" id="ARBA00047899"/>
    </source>
</evidence>
<sequence>MDHLTQGEQGIIDANPLGDALSIVCEALREAERNTHRENSQIDDTADAPERPRVFVAAIGKLFSILSASDVSPLLASRTGRDALGSDLMAVRQRVQKGDFEYQLLRPLSQLVIKRASDVDIWTAVVALVLSISHSTPPPSRPPSFETPITHSSASQQGSEQTRRKIEPRVFEEIRHCTHRAVEGFHKKYFEGHKWNRRAERIWQSVKSRYSDIDKRWTQLPDAAGEDEICSWLLNFQEEFLAAERAAYFRSNGSKRVGAEATRQLDLFVKMRRDEASDAKHDWRHVLVVGELKQSDQKNKSLWLQVGSAVRNVFAYQPTRSFVHAFTLTGTEMETWIFDRSGPYSGATFDIHKDPEKFIRVMCAYLMMNDEELGLDTFTKAKDNKLFVTIPVETRGKKRKRQLELDPNPIAHQRAIVCRGTSCFLARATGAAEFDRVVKYSWTSSMRPPEADLLNKAIERGVKGIAKVVGYQEEVTSISKLREGLVFSTPHKFRGVPRSANTSFSQSQPPLSHSFSQFPGLSIASSGHRKRKSTDWSSNASKRSRSNSQLAKADHVENGATYSVQEPQGTSLVHQDHDQTPYANRIFRVLAISPAGRSISQFKAVIELLEGLRDAIKVHQSLYTDGKILHRDISENNIIITNPGNADGFKGMLIDLDLAKEEGKGPSGARHRTGTMEFMAIEVLLGISHTYRHDLEAFFYVLIWLCARRGWSLSRASGRRPKKSMLSRWYTGGYEDIAQSKRGDMDKNGLEVILREFPEVFDGVKPLCRAIRDVLFPHKDGLFTGTPQDPNILYDPIIKAFDDAIAEIGLGEVKT</sequence>
<dbReference type="PROSITE" id="PS50011">
    <property type="entry name" value="PROTEIN_KINASE_DOM"/>
    <property type="match status" value="1"/>
</dbReference>
<reference evidence="12 13" key="1">
    <citation type="journal article" date="2016" name="PLoS Pathog.">
        <title>Biosynthesis of antibiotic leucinostatins in bio-control fungus Purpureocillium lilacinum and their inhibition on phytophthora revealed by genome mining.</title>
        <authorList>
            <person name="Wang G."/>
            <person name="Liu Z."/>
            <person name="Lin R."/>
            <person name="Li E."/>
            <person name="Mao Z."/>
            <person name="Ling J."/>
            <person name="Yang Y."/>
            <person name="Yin W.B."/>
            <person name="Xie B."/>
        </authorList>
    </citation>
    <scope>NUCLEOTIDE SEQUENCE [LARGE SCALE GENOMIC DNA]</scope>
    <source>
        <strain evidence="12">170</strain>
    </source>
</reference>
<evidence type="ECO:0000313" key="13">
    <source>
        <dbReference type="Proteomes" id="UP000078397"/>
    </source>
</evidence>
<evidence type="ECO:0000256" key="3">
    <source>
        <dbReference type="ARBA" id="ARBA00012513"/>
    </source>
</evidence>
<dbReference type="InterPro" id="IPR000719">
    <property type="entry name" value="Prot_kinase_dom"/>
</dbReference>
<dbReference type="PANTHER" id="PTHR38248">
    <property type="entry name" value="FUNK1 6"/>
    <property type="match status" value="1"/>
</dbReference>
<dbReference type="GO" id="GO:0004674">
    <property type="term" value="F:protein serine/threonine kinase activity"/>
    <property type="evidence" value="ECO:0007669"/>
    <property type="project" value="UniProtKB-EC"/>
</dbReference>
<organism evidence="12 13">
    <name type="scientific">Pochonia chlamydosporia 170</name>
    <dbReference type="NCBI Taxonomy" id="1380566"/>
    <lineage>
        <taxon>Eukaryota</taxon>
        <taxon>Fungi</taxon>
        <taxon>Dikarya</taxon>
        <taxon>Ascomycota</taxon>
        <taxon>Pezizomycotina</taxon>
        <taxon>Sordariomycetes</taxon>
        <taxon>Hypocreomycetidae</taxon>
        <taxon>Hypocreales</taxon>
        <taxon>Clavicipitaceae</taxon>
        <taxon>Pochonia</taxon>
    </lineage>
</organism>
<dbReference type="PANTHER" id="PTHR38248:SF2">
    <property type="entry name" value="FUNK1 11"/>
    <property type="match status" value="1"/>
</dbReference>
<evidence type="ECO:0000256" key="9">
    <source>
        <dbReference type="ARBA" id="ARBA00048679"/>
    </source>
</evidence>
<evidence type="ECO:0000256" key="4">
    <source>
        <dbReference type="ARBA" id="ARBA00013948"/>
    </source>
</evidence>
<accession>A0A179GB56</accession>
<keyword evidence="13" id="KW-1185">Reference proteome</keyword>
<dbReference type="GeneID" id="28845639"/>
<feature type="compositionally biased region" description="Polar residues" evidence="10">
    <location>
        <begin position="147"/>
        <end position="160"/>
    </location>
</feature>
<dbReference type="SUPFAM" id="SSF56112">
    <property type="entry name" value="Protein kinase-like (PK-like)"/>
    <property type="match status" value="1"/>
</dbReference>
<dbReference type="EC" id="2.7.11.1" evidence="3"/>
<dbReference type="EMBL" id="LSBJ02000001">
    <property type="protein sequence ID" value="OAQ74369.2"/>
    <property type="molecule type" value="Genomic_DNA"/>
</dbReference>
<evidence type="ECO:0000313" key="12">
    <source>
        <dbReference type="EMBL" id="OAQ74369.2"/>
    </source>
</evidence>
<dbReference type="OrthoDB" id="5584477at2759"/>
<dbReference type="InterPro" id="IPR011009">
    <property type="entry name" value="Kinase-like_dom_sf"/>
</dbReference>
<dbReference type="AlphaFoldDB" id="A0A179GB56"/>
<proteinExistence type="predicted"/>
<comment type="caution">
    <text evidence="12">The sequence shown here is derived from an EMBL/GenBank/DDBJ whole genome shotgun (WGS) entry which is preliminary data.</text>
</comment>
<dbReference type="InterPro" id="IPR008266">
    <property type="entry name" value="Tyr_kinase_AS"/>
</dbReference>
<comment type="catalytic activity">
    <reaction evidence="9">
        <text>L-seryl-[protein] + ATP = O-phospho-L-seryl-[protein] + ADP + H(+)</text>
        <dbReference type="Rhea" id="RHEA:17989"/>
        <dbReference type="Rhea" id="RHEA-COMP:9863"/>
        <dbReference type="Rhea" id="RHEA-COMP:11604"/>
        <dbReference type="ChEBI" id="CHEBI:15378"/>
        <dbReference type="ChEBI" id="CHEBI:29999"/>
        <dbReference type="ChEBI" id="CHEBI:30616"/>
        <dbReference type="ChEBI" id="CHEBI:83421"/>
        <dbReference type="ChEBI" id="CHEBI:456216"/>
        <dbReference type="EC" id="2.7.11.1"/>
    </reaction>
</comment>
<comment type="catalytic activity">
    <reaction evidence="8">
        <text>L-threonyl-[protein] + ATP = O-phospho-L-threonyl-[protein] + ADP + H(+)</text>
        <dbReference type="Rhea" id="RHEA:46608"/>
        <dbReference type="Rhea" id="RHEA-COMP:11060"/>
        <dbReference type="Rhea" id="RHEA-COMP:11605"/>
        <dbReference type="ChEBI" id="CHEBI:15378"/>
        <dbReference type="ChEBI" id="CHEBI:30013"/>
        <dbReference type="ChEBI" id="CHEBI:30616"/>
        <dbReference type="ChEBI" id="CHEBI:61977"/>
        <dbReference type="ChEBI" id="CHEBI:456216"/>
        <dbReference type="EC" id="2.7.11.1"/>
    </reaction>
</comment>
<evidence type="ECO:0000256" key="7">
    <source>
        <dbReference type="ARBA" id="ARBA00033194"/>
    </source>
</evidence>